<comment type="caution">
    <text evidence="1">The sequence shown here is derived from an EMBL/GenBank/DDBJ whole genome shotgun (WGS) entry which is preliminary data.</text>
</comment>
<sequence>MDQIDRTAFLTDFILNKDALTRADRQRLVGELYTYAELYNLEGISRPERLLALESGSSFAAVSDIGGSVHALEIAHLDVYFSGRAPYLLAGLDASKDIRLHSPLFYRMIGHHVIPVQNQFPGINPDVHTMLEELTGKQIAPGYDTGHHGAGQCRRGELSRTGGVITWDALHFPDQWNLFNLHETMNVWFEGDSFYQEVKLTNTNDHPIPVSLLHHPYFVNPAASLDGARVDLVSTRNKKRKLLFDLGRYVSDGEQRFNGIPVLERDQELAFTRSDGTELRLGYYGDYDQTTGGIQIFSNGPTNERLLADFAAKHELHRKRRAAMHTLLTGLGFEHSDPAADDMEDFTRTQQQLNGLTSVCIEVNTSGGNIYADEDSGAVILQPGESRRYGYRVRRES</sequence>
<dbReference type="AlphaFoldDB" id="A0A136M143"/>
<dbReference type="STRING" id="1617426.TR69_WS6001000063"/>
<accession>A0A136M143</accession>
<proteinExistence type="predicted"/>
<protein>
    <submittedName>
        <fullName evidence="1">Uncharacterized protein</fullName>
    </submittedName>
</protein>
<dbReference type="GO" id="GO:0003824">
    <property type="term" value="F:catalytic activity"/>
    <property type="evidence" value="ECO:0007669"/>
    <property type="project" value="InterPro"/>
</dbReference>
<dbReference type="Proteomes" id="UP000070457">
    <property type="component" value="Unassembled WGS sequence"/>
</dbReference>
<dbReference type="GO" id="GO:0005975">
    <property type="term" value="P:carbohydrate metabolic process"/>
    <property type="evidence" value="ECO:0007669"/>
    <property type="project" value="InterPro"/>
</dbReference>
<dbReference type="EMBL" id="JYNZ01000001">
    <property type="protein sequence ID" value="KXK27619.1"/>
    <property type="molecule type" value="Genomic_DNA"/>
</dbReference>
<organism evidence="1 2">
    <name type="scientific">candidate division WS6 bacterium OLB20</name>
    <dbReference type="NCBI Taxonomy" id="1617426"/>
    <lineage>
        <taxon>Bacteria</taxon>
        <taxon>Candidatus Dojkabacteria</taxon>
    </lineage>
</organism>
<dbReference type="SUPFAM" id="SSF74650">
    <property type="entry name" value="Galactose mutarotase-like"/>
    <property type="match status" value="2"/>
</dbReference>
<evidence type="ECO:0000313" key="2">
    <source>
        <dbReference type="Proteomes" id="UP000070457"/>
    </source>
</evidence>
<dbReference type="GO" id="GO:0030246">
    <property type="term" value="F:carbohydrate binding"/>
    <property type="evidence" value="ECO:0007669"/>
    <property type="project" value="InterPro"/>
</dbReference>
<dbReference type="InterPro" id="IPR014718">
    <property type="entry name" value="GH-type_carb-bd"/>
</dbReference>
<dbReference type="InterPro" id="IPR011013">
    <property type="entry name" value="Gal_mutarotase_sf_dom"/>
</dbReference>
<dbReference type="Gene3D" id="2.70.98.10">
    <property type="match status" value="1"/>
</dbReference>
<gene>
    <name evidence="1" type="ORF">TR69_WS6001000063</name>
</gene>
<evidence type="ECO:0000313" key="1">
    <source>
        <dbReference type="EMBL" id="KXK27619.1"/>
    </source>
</evidence>
<reference evidence="1 2" key="1">
    <citation type="submission" date="2015-02" db="EMBL/GenBank/DDBJ databases">
        <title>Improved understanding of the partial-nitritation anammox process through 23 genomes representing the majority of the microbial community.</title>
        <authorList>
            <person name="Speth D.R."/>
            <person name="In T Zandt M."/>
            <person name="Guerrero Cruz S."/>
            <person name="Jetten M.S."/>
            <person name="Dutilh B.E."/>
        </authorList>
    </citation>
    <scope>NUCLEOTIDE SEQUENCE [LARGE SCALE GENOMIC DNA]</scope>
    <source>
        <strain evidence="1">OLB20</strain>
    </source>
</reference>
<name>A0A136M143_9BACT</name>